<evidence type="ECO:0000313" key="6">
    <source>
        <dbReference type="EMBL" id="KAF2460249.1"/>
    </source>
</evidence>
<dbReference type="InterPro" id="IPR001353">
    <property type="entry name" value="Proteasome_sua/b"/>
</dbReference>
<dbReference type="InterPro" id="IPR000426">
    <property type="entry name" value="Proteasome_asu_N"/>
</dbReference>
<dbReference type="Pfam" id="PF10584">
    <property type="entry name" value="Proteasome_A_N"/>
    <property type="match status" value="1"/>
</dbReference>
<dbReference type="Gene3D" id="3.60.20.10">
    <property type="entry name" value="Glutamine Phosphoribosylpyrophosphate, subunit 1, domain 1"/>
    <property type="match status" value="1"/>
</dbReference>
<dbReference type="CDD" id="cd03750">
    <property type="entry name" value="proteasome_alpha_type_2"/>
    <property type="match status" value="1"/>
</dbReference>
<comment type="subunit">
    <text evidence="3">The 26S proteasome consists of a 20S proteasome core and two 19S regulatory subunits.</text>
</comment>
<comment type="subcellular location">
    <subcellularLocation>
        <location evidence="3">Cytoplasm</location>
    </subcellularLocation>
    <subcellularLocation>
        <location evidence="3">Nucleus</location>
    </subcellularLocation>
</comment>
<evidence type="ECO:0000256" key="2">
    <source>
        <dbReference type="PROSITE-ProRule" id="PRU00808"/>
    </source>
</evidence>
<accession>A0A6A6P8P5</accession>
<keyword evidence="1 2" id="KW-0647">Proteasome</keyword>
<dbReference type="Pfam" id="PF00227">
    <property type="entry name" value="Proteasome"/>
    <property type="match status" value="2"/>
</dbReference>
<keyword evidence="7" id="KW-1185">Reference proteome</keyword>
<dbReference type="OrthoDB" id="431557at2759"/>
<dbReference type="PROSITE" id="PS51475">
    <property type="entry name" value="PROTEASOME_ALPHA_2"/>
    <property type="match status" value="1"/>
</dbReference>
<dbReference type="GO" id="GO:0005737">
    <property type="term" value="C:cytoplasm"/>
    <property type="evidence" value="ECO:0007669"/>
    <property type="project" value="UniProtKB-SubCell"/>
</dbReference>
<dbReference type="SMART" id="SM00948">
    <property type="entry name" value="Proteasome_A_N"/>
    <property type="match status" value="1"/>
</dbReference>
<reference evidence="6" key="1">
    <citation type="journal article" date="2020" name="Stud. Mycol.">
        <title>101 Dothideomycetes genomes: a test case for predicting lifestyles and emergence of pathogens.</title>
        <authorList>
            <person name="Haridas S."/>
            <person name="Albert R."/>
            <person name="Binder M."/>
            <person name="Bloem J."/>
            <person name="Labutti K."/>
            <person name="Salamov A."/>
            <person name="Andreopoulos B."/>
            <person name="Baker S."/>
            <person name="Barry K."/>
            <person name="Bills G."/>
            <person name="Bluhm B."/>
            <person name="Cannon C."/>
            <person name="Castanera R."/>
            <person name="Culley D."/>
            <person name="Daum C."/>
            <person name="Ezra D."/>
            <person name="Gonzalez J."/>
            <person name="Henrissat B."/>
            <person name="Kuo A."/>
            <person name="Liang C."/>
            <person name="Lipzen A."/>
            <person name="Lutzoni F."/>
            <person name="Magnuson J."/>
            <person name="Mondo S."/>
            <person name="Nolan M."/>
            <person name="Ohm R."/>
            <person name="Pangilinan J."/>
            <person name="Park H.-J."/>
            <person name="Ramirez L."/>
            <person name="Alfaro M."/>
            <person name="Sun H."/>
            <person name="Tritt A."/>
            <person name="Yoshinaga Y."/>
            <person name="Zwiers L.-H."/>
            <person name="Turgeon B."/>
            <person name="Goodwin S."/>
            <person name="Spatafora J."/>
            <person name="Crous P."/>
            <person name="Grigoriev I."/>
        </authorList>
    </citation>
    <scope>NUCLEOTIDE SEQUENCE</scope>
    <source>
        <strain evidence="6">ATCC 16933</strain>
    </source>
</reference>
<keyword evidence="3" id="KW-0539">Nucleus</keyword>
<evidence type="ECO:0000313" key="7">
    <source>
        <dbReference type="Proteomes" id="UP000799766"/>
    </source>
</evidence>
<evidence type="ECO:0000256" key="3">
    <source>
        <dbReference type="RuleBase" id="RU000551"/>
    </source>
</evidence>
<comment type="similarity">
    <text evidence="2 3">Belongs to the peptidase T1A family.</text>
</comment>
<evidence type="ECO:0000256" key="4">
    <source>
        <dbReference type="SAM" id="MobiDB-lite"/>
    </source>
</evidence>
<protein>
    <recommendedName>
        <fullName evidence="3">Proteasome subunit alpha type</fullName>
    </recommendedName>
</protein>
<organism evidence="6 7">
    <name type="scientific">Lineolata rhizophorae</name>
    <dbReference type="NCBI Taxonomy" id="578093"/>
    <lineage>
        <taxon>Eukaryota</taxon>
        <taxon>Fungi</taxon>
        <taxon>Dikarya</taxon>
        <taxon>Ascomycota</taxon>
        <taxon>Pezizomycotina</taxon>
        <taxon>Dothideomycetes</taxon>
        <taxon>Dothideomycetes incertae sedis</taxon>
        <taxon>Lineolatales</taxon>
        <taxon>Lineolataceae</taxon>
        <taxon>Lineolata</taxon>
    </lineage>
</organism>
<name>A0A6A6P8P5_9PEZI</name>
<dbReference type="PANTHER" id="PTHR11599">
    <property type="entry name" value="PROTEASOME SUBUNIT ALPHA/BETA"/>
    <property type="match status" value="1"/>
</dbReference>
<feature type="region of interest" description="Disordered" evidence="4">
    <location>
        <begin position="142"/>
        <end position="176"/>
    </location>
</feature>
<dbReference type="GO" id="GO:0005634">
    <property type="term" value="C:nucleus"/>
    <property type="evidence" value="ECO:0007669"/>
    <property type="project" value="UniProtKB-SubCell"/>
</dbReference>
<evidence type="ECO:0000256" key="1">
    <source>
        <dbReference type="ARBA" id="ARBA00022942"/>
    </source>
</evidence>
<dbReference type="SUPFAM" id="SSF56235">
    <property type="entry name" value="N-terminal nucleophile aminohydrolases (Ntn hydrolases)"/>
    <property type="match status" value="1"/>
</dbReference>
<sequence>MADRYSFSLTTFSPSGKLVQIEYALNAVNQGVTSLGIKATNGIVLATEKKSSSPLIDPQSSSKVQLVTPNIGMVYSGMGPDYRILVDRARKVAHTNYKRIYNEYPPTRILVQDVARVMQEATQSGGVRPYGVSLLIAGWDDGVEPQGEMTSGDRMEEEEDSDEKEEQKKKAKGKTGGILKGGPSLYQVDPSGSYFPWKATAIGKSATSAKTFLEKRYMEGLELEDAIHIALLTLKETIEGEMNGETVEIGIVGPPEDRLLGYEGVEGAVGPRFRKLSSQEVEDYLTNL</sequence>
<dbReference type="GO" id="GO:0006511">
    <property type="term" value="P:ubiquitin-dependent protein catabolic process"/>
    <property type="evidence" value="ECO:0007669"/>
    <property type="project" value="InterPro"/>
</dbReference>
<dbReference type="EMBL" id="MU001673">
    <property type="protein sequence ID" value="KAF2460249.1"/>
    <property type="molecule type" value="Genomic_DNA"/>
</dbReference>
<dbReference type="InterPro" id="IPR050115">
    <property type="entry name" value="Proteasome_alpha"/>
</dbReference>
<keyword evidence="3" id="KW-0963">Cytoplasm</keyword>
<feature type="domain" description="Proteasome alpha-type subunits" evidence="5">
    <location>
        <begin position="5"/>
        <end position="27"/>
    </location>
</feature>
<dbReference type="InterPro" id="IPR023332">
    <property type="entry name" value="Proteasome_alpha-type"/>
</dbReference>
<dbReference type="AlphaFoldDB" id="A0A6A6P8P5"/>
<evidence type="ECO:0000259" key="5">
    <source>
        <dbReference type="PROSITE" id="PS00388"/>
    </source>
</evidence>
<dbReference type="InterPro" id="IPR029055">
    <property type="entry name" value="Ntn_hydrolases_N"/>
</dbReference>
<feature type="compositionally biased region" description="Acidic residues" evidence="4">
    <location>
        <begin position="155"/>
        <end position="164"/>
    </location>
</feature>
<gene>
    <name evidence="6" type="ORF">BDY21DRAFT_376984</name>
</gene>
<dbReference type="GO" id="GO:0019773">
    <property type="term" value="C:proteasome core complex, alpha-subunit complex"/>
    <property type="evidence" value="ECO:0007669"/>
    <property type="project" value="UniProtKB-UniRule"/>
</dbReference>
<dbReference type="PROSITE" id="PS00388">
    <property type="entry name" value="PROTEASOME_ALPHA_1"/>
    <property type="match status" value="1"/>
</dbReference>
<dbReference type="Proteomes" id="UP000799766">
    <property type="component" value="Unassembled WGS sequence"/>
</dbReference>
<proteinExistence type="inferred from homology"/>